<keyword evidence="4" id="KW-0862">Zinc</keyword>
<evidence type="ECO:0000313" key="8">
    <source>
        <dbReference type="Proteomes" id="UP000037660"/>
    </source>
</evidence>
<evidence type="ECO:0000256" key="5">
    <source>
        <dbReference type="ARBA" id="ARBA00023002"/>
    </source>
</evidence>
<dbReference type="STRING" id="1547922.ISF6_4584"/>
<keyword evidence="3" id="KW-0479">Metal-binding</keyword>
<dbReference type="InterPro" id="IPR036291">
    <property type="entry name" value="NAD(P)-bd_dom_sf"/>
</dbReference>
<dbReference type="AlphaFoldDB" id="A0A0K8NVV2"/>
<dbReference type="CDD" id="cd08255">
    <property type="entry name" value="2-desacetyl-2-hydroxyethyl_bacteriochlorophyllide_like"/>
    <property type="match status" value="1"/>
</dbReference>
<dbReference type="SUPFAM" id="SSF50129">
    <property type="entry name" value="GroES-like"/>
    <property type="match status" value="1"/>
</dbReference>
<dbReference type="Pfam" id="PF08240">
    <property type="entry name" value="ADH_N"/>
    <property type="match status" value="1"/>
</dbReference>
<dbReference type="InterPro" id="IPR011032">
    <property type="entry name" value="GroES-like_sf"/>
</dbReference>
<gene>
    <name evidence="7" type="ORF">ISF6_4584</name>
</gene>
<keyword evidence="5" id="KW-0560">Oxidoreductase</keyword>
<organism evidence="7 8">
    <name type="scientific">Piscinibacter sakaiensis</name>
    <name type="common">Ideonella sakaiensis</name>
    <dbReference type="NCBI Taxonomy" id="1547922"/>
    <lineage>
        <taxon>Bacteria</taxon>
        <taxon>Pseudomonadati</taxon>
        <taxon>Pseudomonadota</taxon>
        <taxon>Betaproteobacteria</taxon>
        <taxon>Burkholderiales</taxon>
        <taxon>Sphaerotilaceae</taxon>
        <taxon>Piscinibacter</taxon>
    </lineage>
</organism>
<dbReference type="PANTHER" id="PTHR43350:SF19">
    <property type="entry name" value="D-GULOSIDE 3-DEHYDROGENASE"/>
    <property type="match status" value="1"/>
</dbReference>
<dbReference type="SUPFAM" id="SSF51735">
    <property type="entry name" value="NAD(P)-binding Rossmann-fold domains"/>
    <property type="match status" value="1"/>
</dbReference>
<dbReference type="Gene3D" id="3.40.50.720">
    <property type="entry name" value="NAD(P)-binding Rossmann-like Domain"/>
    <property type="match status" value="1"/>
</dbReference>
<feature type="domain" description="Alcohol dehydrogenase-like N-terminal" evidence="6">
    <location>
        <begin position="20"/>
        <end position="111"/>
    </location>
</feature>
<dbReference type="GO" id="GO:0036354">
    <property type="term" value="F:bacteriochlorophyllide-a dehydrogenase activity"/>
    <property type="evidence" value="ECO:0007669"/>
    <property type="project" value="InterPro"/>
</dbReference>
<comment type="similarity">
    <text evidence="2">Belongs to the zinc-containing alcohol dehydrogenase family.</text>
</comment>
<accession>A0A0K8NVV2</accession>
<evidence type="ECO:0000313" key="7">
    <source>
        <dbReference type="EMBL" id="GAP34409.1"/>
    </source>
</evidence>
<reference evidence="7 8" key="2">
    <citation type="journal article" date="2016" name="Science">
        <title>A bacterium that degrades and assimilates poly(ethylene terephthalate).</title>
        <authorList>
            <person name="Yoshida S."/>
            <person name="Hiraga K."/>
            <person name="Takehana T."/>
            <person name="Taniguchi I."/>
            <person name="Yamaji H."/>
            <person name="Maeda Y."/>
            <person name="Toyohara K."/>
            <person name="Miyamoto K."/>
            <person name="Kimura Y."/>
            <person name="Oda K."/>
        </authorList>
    </citation>
    <scope>NUCLEOTIDE SEQUENCE [LARGE SCALE GENOMIC DNA]</scope>
    <source>
        <strain evidence="8">NBRC 110686 / TISTR 2288 / 201-F6</strain>
    </source>
</reference>
<keyword evidence="8" id="KW-1185">Reference proteome</keyword>
<evidence type="ECO:0000256" key="2">
    <source>
        <dbReference type="ARBA" id="ARBA00008072"/>
    </source>
</evidence>
<dbReference type="Gene3D" id="3.90.180.10">
    <property type="entry name" value="Medium-chain alcohol dehydrogenases, catalytic domain"/>
    <property type="match status" value="2"/>
</dbReference>
<dbReference type="NCBIfam" id="TIGR01202">
    <property type="entry name" value="bchC"/>
    <property type="match status" value="1"/>
</dbReference>
<dbReference type="InterPro" id="IPR005903">
    <property type="entry name" value="BchC"/>
</dbReference>
<name>A0A0K8NVV2_PISS1</name>
<dbReference type="PANTHER" id="PTHR43350">
    <property type="entry name" value="NAD-DEPENDENT ALCOHOL DEHYDROGENASE"/>
    <property type="match status" value="1"/>
</dbReference>
<proteinExistence type="inferred from homology"/>
<reference evidence="8" key="1">
    <citation type="submission" date="2015-07" db="EMBL/GenBank/DDBJ databases">
        <title>Discovery of a poly(ethylene terephthalate assimilation.</title>
        <authorList>
            <person name="Yoshida S."/>
            <person name="Hiraga K."/>
            <person name="Takehana T."/>
            <person name="Taniguchi I."/>
            <person name="Yamaji H."/>
            <person name="Maeda Y."/>
            <person name="Toyohara K."/>
            <person name="Miyamoto K."/>
            <person name="Kimura Y."/>
            <person name="Oda K."/>
        </authorList>
    </citation>
    <scope>NUCLEOTIDE SEQUENCE [LARGE SCALE GENOMIC DNA]</scope>
    <source>
        <strain evidence="8">NBRC 110686 / TISTR 2288 / 201-F6</strain>
    </source>
</reference>
<dbReference type="EMBL" id="BBYR01000007">
    <property type="protein sequence ID" value="GAP34409.1"/>
    <property type="molecule type" value="Genomic_DNA"/>
</dbReference>
<comment type="caution">
    <text evidence="7">The sequence shown here is derived from an EMBL/GenBank/DDBJ whole genome shotgun (WGS) entry which is preliminary data.</text>
</comment>
<evidence type="ECO:0000256" key="4">
    <source>
        <dbReference type="ARBA" id="ARBA00022833"/>
    </source>
</evidence>
<dbReference type="GO" id="GO:0046872">
    <property type="term" value="F:metal ion binding"/>
    <property type="evidence" value="ECO:0007669"/>
    <property type="project" value="UniProtKB-KW"/>
</dbReference>
<protein>
    <submittedName>
        <fullName evidence="7">2-desacetyl-2-hydroxyethyl bacteriochlorophyllide A dehydrogenase BchC</fullName>
    </submittedName>
</protein>
<dbReference type="InterPro" id="IPR013154">
    <property type="entry name" value="ADH-like_N"/>
</dbReference>
<evidence type="ECO:0000256" key="1">
    <source>
        <dbReference type="ARBA" id="ARBA00001947"/>
    </source>
</evidence>
<evidence type="ECO:0000259" key="6">
    <source>
        <dbReference type="Pfam" id="PF08240"/>
    </source>
</evidence>
<comment type="cofactor">
    <cofactor evidence="1">
        <name>Zn(2+)</name>
        <dbReference type="ChEBI" id="CHEBI:29105"/>
    </cofactor>
</comment>
<dbReference type="Proteomes" id="UP000037660">
    <property type="component" value="Unassembled WGS sequence"/>
</dbReference>
<evidence type="ECO:0000256" key="3">
    <source>
        <dbReference type="ARBA" id="ARBA00022723"/>
    </source>
</evidence>
<sequence length="312" mass="33046">MVLEQPRQLVLADLSLDRPGADDVVVDVDWSGISTGTERLLYDGRMPTFPGMGYPLVPGYESVGRVVEAGAGSGHRVGERVFVPGARCFGPVRGLFGGAASRLVVPGSRALAVDEGLGEQAVLLALAATAYHAVAGGGRRPAIVPPDLIVGHGVLGRLLARLAVAAGHGGFTVWERDASRRDGADGYAVVDPADDPRRDYHAIYDVSGDAGILDTLVQRLAPGGEIVLAGFYAERLGFDFAPAFMREAQIRCAAEWQRADLLAVNQLASEGRFSLDGLITHHADARSAAGAYRTAFEDTRCLKMVLDWRTAA</sequence>